<dbReference type="PANTHER" id="PTHR20974">
    <property type="entry name" value="UPF0585 PROTEIN CG18661"/>
    <property type="match status" value="1"/>
</dbReference>
<dbReference type="InterPro" id="IPR010342">
    <property type="entry name" value="DUF938"/>
</dbReference>
<organism evidence="1 2">
    <name type="scientific">Aromatoleum petrolei</name>
    <dbReference type="NCBI Taxonomy" id="76116"/>
    <lineage>
        <taxon>Bacteria</taxon>
        <taxon>Pseudomonadati</taxon>
        <taxon>Pseudomonadota</taxon>
        <taxon>Betaproteobacteria</taxon>
        <taxon>Rhodocyclales</taxon>
        <taxon>Rhodocyclaceae</taxon>
        <taxon>Aromatoleum</taxon>
    </lineage>
</organism>
<sequence>MDKPHAPATERNREPILAALRRHFSDRHHVLEIGSGTGQHAVHFAAALPHLIWQSSDRPEYLSGIRLWLHEARLPNTPAPIALDV</sequence>
<dbReference type="InterPro" id="IPR029063">
    <property type="entry name" value="SAM-dependent_MTases_sf"/>
</dbReference>
<dbReference type="SUPFAM" id="SSF53335">
    <property type="entry name" value="S-adenosyl-L-methionine-dependent methyltransferases"/>
    <property type="match status" value="1"/>
</dbReference>
<reference evidence="1 2" key="1">
    <citation type="submission" date="2019-12" db="EMBL/GenBank/DDBJ databases">
        <title>Comparative genomics gives insights into the taxonomy of the Azoarcus-Aromatoleum group and reveals separate origins of nif in the plant-associated Azoarcus and non-plant-associated Aromatoleum sub-groups.</title>
        <authorList>
            <person name="Lafos M."/>
            <person name="Maluk M."/>
            <person name="Batista M."/>
            <person name="Junghare M."/>
            <person name="Carmona M."/>
            <person name="Faoro H."/>
            <person name="Cruz L.M."/>
            <person name="Battistoni F."/>
            <person name="De Souza E."/>
            <person name="Pedrosa F."/>
            <person name="Chen W.-M."/>
            <person name="Poole P.S."/>
            <person name="Dixon R.A."/>
            <person name="James E.K."/>
        </authorList>
    </citation>
    <scope>NUCLEOTIDE SEQUENCE [LARGE SCALE GENOMIC DNA]</scope>
    <source>
        <strain evidence="1 2">ToN1</strain>
    </source>
</reference>
<dbReference type="EMBL" id="WTVR01000048">
    <property type="protein sequence ID" value="NMF90654.1"/>
    <property type="molecule type" value="Genomic_DNA"/>
</dbReference>
<dbReference type="RefSeq" id="WP_169207990.1">
    <property type="nucleotide sequence ID" value="NZ_WTVR01000048.1"/>
</dbReference>
<comment type="caution">
    <text evidence="1">The sequence shown here is derived from an EMBL/GenBank/DDBJ whole genome shotgun (WGS) entry which is preliminary data.</text>
</comment>
<proteinExistence type="predicted"/>
<evidence type="ECO:0000313" key="1">
    <source>
        <dbReference type="EMBL" id="NMF90654.1"/>
    </source>
</evidence>
<evidence type="ECO:0000313" key="2">
    <source>
        <dbReference type="Proteomes" id="UP000652074"/>
    </source>
</evidence>
<keyword evidence="2" id="KW-1185">Reference proteome</keyword>
<dbReference type="Proteomes" id="UP000652074">
    <property type="component" value="Unassembled WGS sequence"/>
</dbReference>
<dbReference type="PANTHER" id="PTHR20974:SF0">
    <property type="entry name" value="UPF0585 PROTEIN CG18661"/>
    <property type="match status" value="1"/>
</dbReference>
<protein>
    <submittedName>
        <fullName evidence="1">DUF938 domain-containing protein</fullName>
    </submittedName>
</protein>
<feature type="non-terminal residue" evidence="1">
    <location>
        <position position="85"/>
    </location>
</feature>
<dbReference type="Pfam" id="PF06080">
    <property type="entry name" value="DUF938"/>
    <property type="match status" value="1"/>
</dbReference>
<accession>A0ABX1MXH2</accession>
<gene>
    <name evidence="1" type="ORF">GPA26_19470</name>
</gene>
<name>A0ABX1MXH2_9RHOO</name>
<dbReference type="Gene3D" id="3.40.50.150">
    <property type="entry name" value="Vaccinia Virus protein VP39"/>
    <property type="match status" value="1"/>
</dbReference>